<feature type="compositionally biased region" description="Polar residues" evidence="1">
    <location>
        <begin position="30"/>
        <end position="39"/>
    </location>
</feature>
<reference evidence="5" key="1">
    <citation type="submission" date="2025-08" db="UniProtKB">
        <authorList>
            <consortium name="RefSeq"/>
        </authorList>
    </citation>
    <scope>IDENTIFICATION</scope>
</reference>
<proteinExistence type="predicted"/>
<dbReference type="InterPro" id="IPR014830">
    <property type="entry name" value="Glycolipid_transfer_prot_dom"/>
</dbReference>
<dbReference type="Proteomes" id="UP000694888">
    <property type="component" value="Unplaced"/>
</dbReference>
<evidence type="ECO:0000259" key="3">
    <source>
        <dbReference type="Pfam" id="PF08718"/>
    </source>
</evidence>
<accession>A0ABM1A4A3</accession>
<feature type="region of interest" description="Disordered" evidence="1">
    <location>
        <begin position="152"/>
        <end position="266"/>
    </location>
</feature>
<dbReference type="PANTHER" id="PTHR10219:SF43">
    <property type="entry name" value="GLYCOLIPID TRANSFER PROTEIN DOMAIN-CONTAINING PROTEIN"/>
    <property type="match status" value="1"/>
</dbReference>
<keyword evidence="4" id="KW-1185">Reference proteome</keyword>
<feature type="compositionally biased region" description="Basic residues" evidence="1">
    <location>
        <begin position="365"/>
        <end position="376"/>
    </location>
</feature>
<feature type="region of interest" description="Disordered" evidence="1">
    <location>
        <begin position="30"/>
        <end position="65"/>
    </location>
</feature>
<sequence>MKAVKVLCVVVTIFTVGGYVQVTECSSKTDVSSRTLSGRQDSERRHVLQEAGSSHRKHRGRKYRSRKKTIRYRVTVELPDKTFEDPLGDRSSNRFQSLRKKLTADIDRLLTKMVGKHRLYNMRFSKIYRQRKKRKNISATIRKITTITPWKWRKTSRRRGDVTTPMTPTTSEEHDGKTSPTSKIPTKKKRPHKNRRRWRKLQRLHRRRGGKKQRRKHWKRRKTKSSSSVKSNTKSKKNRNNFEVVVTRTSEQGNSNNVTNSSSEETIFISPLEETRTAAKNLSTPLPASVVSVTPPTDPTIKTRIEHTSDFDSVRKQENALASPKNVNRPRSTTETTTSTPTPTSTPGVTGPSGFLWRSGFNNRAPRKYSRRHRQHTPGSLHAPLINISTIAATISPPPPIPPIAVTETSSTFKVSSSTVLKDLKERAEKFNSTSDETGLRASSRRGTLQSHSVTSPKPRLPPPSGGLLATTTAPQPASAETATIATSAGAVGHINTPVLPHSTATSNDFDLRNRASQNRMFPVTSDVSPPHTTPSITSPAPVEAVLGKKKPIVTTTNQAMYVESSTQSSLDLKSSPITHTKFVRGQGPYGGAADQTSSIPEATQKTPTTPTAEVGENSSTSSKLDNVTAGLLTTREMATSGVPFYDIRTTSKLFKQCVIYSPLTKDYAISFDLYIRAYLDLVRIFGFFGPVFSFAADDINDKLMILSDLKEADSRRGYSHYETIESMFEFEYSEGQDTSGVDANRWIHRALKFISALILELRNSDSKEHMSARATALYSELLGPYHEWYIRMGVYVAMLSFPSRDLLLKQINVADNPAGMQLLEDASSVIDAVYEEIEMLYEEYTPL</sequence>
<name>A0ABM1A4A3_APLCA</name>
<feature type="region of interest" description="Disordered" evidence="1">
    <location>
        <begin position="290"/>
        <end position="382"/>
    </location>
</feature>
<dbReference type="RefSeq" id="XP_012940554.2">
    <property type="nucleotide sequence ID" value="XM_013085100.2"/>
</dbReference>
<dbReference type="Pfam" id="PF08718">
    <property type="entry name" value="GLTP"/>
    <property type="match status" value="1"/>
</dbReference>
<evidence type="ECO:0000313" key="5">
    <source>
        <dbReference type="RefSeq" id="XP_012940554.2"/>
    </source>
</evidence>
<evidence type="ECO:0000256" key="1">
    <source>
        <dbReference type="SAM" id="MobiDB-lite"/>
    </source>
</evidence>
<feature type="compositionally biased region" description="Polar residues" evidence="1">
    <location>
        <begin position="445"/>
        <end position="456"/>
    </location>
</feature>
<dbReference type="GeneID" id="106012355"/>
<dbReference type="PANTHER" id="PTHR10219">
    <property type="entry name" value="GLYCOLIPID TRANSFER PROTEIN-RELATED"/>
    <property type="match status" value="1"/>
</dbReference>
<feature type="compositionally biased region" description="Basic residues" evidence="1">
    <location>
        <begin position="54"/>
        <end position="65"/>
    </location>
</feature>
<dbReference type="SUPFAM" id="SSF110004">
    <property type="entry name" value="Glycolipid transfer protein, GLTP"/>
    <property type="match status" value="1"/>
</dbReference>
<dbReference type="InterPro" id="IPR036497">
    <property type="entry name" value="GLTP_sf"/>
</dbReference>
<feature type="compositionally biased region" description="Low complexity" evidence="1">
    <location>
        <begin position="333"/>
        <end position="354"/>
    </location>
</feature>
<feature type="compositionally biased region" description="Polar residues" evidence="1">
    <location>
        <begin position="595"/>
        <end position="624"/>
    </location>
</feature>
<feature type="compositionally biased region" description="Low complexity" evidence="1">
    <location>
        <begin position="254"/>
        <end position="266"/>
    </location>
</feature>
<feature type="compositionally biased region" description="Basic and acidic residues" evidence="1">
    <location>
        <begin position="301"/>
        <end position="318"/>
    </location>
</feature>
<feature type="domain" description="Glycolipid transfer protein" evidence="3">
    <location>
        <begin position="671"/>
        <end position="813"/>
    </location>
</feature>
<organism evidence="4 5">
    <name type="scientific">Aplysia californica</name>
    <name type="common">California sea hare</name>
    <dbReference type="NCBI Taxonomy" id="6500"/>
    <lineage>
        <taxon>Eukaryota</taxon>
        <taxon>Metazoa</taxon>
        <taxon>Spiralia</taxon>
        <taxon>Lophotrochozoa</taxon>
        <taxon>Mollusca</taxon>
        <taxon>Gastropoda</taxon>
        <taxon>Heterobranchia</taxon>
        <taxon>Euthyneura</taxon>
        <taxon>Tectipleura</taxon>
        <taxon>Aplysiida</taxon>
        <taxon>Aplysioidea</taxon>
        <taxon>Aplysiidae</taxon>
        <taxon>Aplysia</taxon>
    </lineage>
</organism>
<keyword evidence="2" id="KW-0732">Signal</keyword>
<feature type="compositionally biased region" description="Basic residues" evidence="1">
    <location>
        <begin position="185"/>
        <end position="224"/>
    </location>
</feature>
<evidence type="ECO:0000256" key="2">
    <source>
        <dbReference type="SAM" id="SignalP"/>
    </source>
</evidence>
<feature type="signal peptide" evidence="2">
    <location>
        <begin position="1"/>
        <end position="25"/>
    </location>
</feature>
<evidence type="ECO:0000313" key="4">
    <source>
        <dbReference type="Proteomes" id="UP000694888"/>
    </source>
</evidence>
<dbReference type="Gene3D" id="1.10.3520.10">
    <property type="entry name" value="Glycolipid transfer protein"/>
    <property type="match status" value="1"/>
</dbReference>
<feature type="region of interest" description="Disordered" evidence="1">
    <location>
        <begin position="430"/>
        <end position="478"/>
    </location>
</feature>
<feature type="chain" id="PRO_5047239623" evidence="2">
    <location>
        <begin position="26"/>
        <end position="848"/>
    </location>
</feature>
<protein>
    <submittedName>
        <fullName evidence="5">Uncharacterized protein LOC106012355</fullName>
    </submittedName>
</protein>
<feature type="region of interest" description="Disordered" evidence="1">
    <location>
        <begin position="585"/>
        <end position="624"/>
    </location>
</feature>
<gene>
    <name evidence="5" type="primary">LOC106012355</name>
</gene>